<organism evidence="2">
    <name type="scientific">Tremella fuciformis</name>
    <dbReference type="NCBI Taxonomy" id="64657"/>
    <lineage>
        <taxon>Eukaryota</taxon>
        <taxon>Fungi</taxon>
        <taxon>Dikarya</taxon>
        <taxon>Basidiomycota</taxon>
        <taxon>Agaricomycotina</taxon>
        <taxon>Tremellomycetes</taxon>
        <taxon>Tremellales</taxon>
        <taxon>Tremellaceae</taxon>
        <taxon>Tremella</taxon>
    </lineage>
</organism>
<proteinExistence type="predicted"/>
<gene>
    <name evidence="2" type="primary">orf372</name>
</gene>
<dbReference type="InterPro" id="IPR035901">
    <property type="entry name" value="GIY-YIG_endonuc_sf"/>
</dbReference>
<reference evidence="2" key="1">
    <citation type="submission" date="2017-06" db="EMBL/GenBank/DDBJ databases">
        <title>Intra-specific comparison of mitochondrial genome in Tremella fuciformis suggests a gene evolution hypothesis that the N-terminal was replaced by exogenetic one.</title>
        <authorList>
            <person name="Deng Y."/>
            <person name="Ming R."/>
            <person name="Xie B."/>
        </authorList>
    </citation>
    <scope>NUCLEOTIDE SEQUENCE</scope>
    <source>
        <strain evidence="2">TF07</strain>
        <strain evidence="3">TF09</strain>
    </source>
</reference>
<dbReference type="EMBL" id="MF422651">
    <property type="protein sequence ID" value="ATX61984.1"/>
    <property type="molecule type" value="Genomic_DNA"/>
</dbReference>
<dbReference type="InterPro" id="IPR003647">
    <property type="entry name" value="Intron_nuc_1_rpt"/>
</dbReference>
<dbReference type="AlphaFoldDB" id="A0A2H4QBK9"/>
<dbReference type="EMBL" id="MF422653">
    <property type="protein sequence ID" value="ATX62030.1"/>
    <property type="molecule type" value="Genomic_DNA"/>
</dbReference>
<dbReference type="InterPro" id="IPR000305">
    <property type="entry name" value="GIY-YIG_endonuc"/>
</dbReference>
<geneLocation type="mitochondrion" evidence="2"/>
<accession>A0A2H4QBK9</accession>
<dbReference type="SMART" id="SM00497">
    <property type="entry name" value="IENR1"/>
    <property type="match status" value="1"/>
</dbReference>
<evidence type="ECO:0000313" key="2">
    <source>
        <dbReference type="EMBL" id="ATX61984.1"/>
    </source>
</evidence>
<name>A0A2H4QBK9_9TREE</name>
<keyword evidence="2" id="KW-0496">Mitochondrion</keyword>
<feature type="domain" description="GIY-YIG" evidence="1">
    <location>
        <begin position="93"/>
        <end position="190"/>
    </location>
</feature>
<sequence>MKHNKSLFALRNEPDYGQTTTNPFILADRHIKGLSPTSYEVLNSVMAYHGLTLTREEFDYLSSITPIRLPFPLPKGDKEVIATIGSARNGAVKTLGAYVFTDKSNSSQYVGGSMDLANRVRYYNSPKGLSETRTIAKLILANTPYSFELLVYVIDPVAMGLIDPAKALLHKLVIALEQYLILDLRPKLNDLLVVGGTSVSFNGSAALAAIAAKKMKPVYMYNRDKSVLLYIRNSRRDFAKDIGINMVTLTRYLNKDKVLYGNYVFSDYKLDTAVVSLINRDKLRRTMADLYKNRMLLRDHSAKVNSNMHPITLTDLLSADKATKSFVSKTQASKYTASVGRVIDVKLFRRPLPFQYKGWLVESNIVSTSKSP</sequence>
<protein>
    <recommendedName>
        <fullName evidence="1">GIY-YIG domain-containing protein</fullName>
    </recommendedName>
</protein>
<evidence type="ECO:0000259" key="1">
    <source>
        <dbReference type="PROSITE" id="PS50164"/>
    </source>
</evidence>
<dbReference type="PROSITE" id="PS50164">
    <property type="entry name" value="GIY_YIG"/>
    <property type="match status" value="1"/>
</dbReference>
<dbReference type="SMART" id="SM00465">
    <property type="entry name" value="GIYc"/>
    <property type="match status" value="1"/>
</dbReference>
<dbReference type="SUPFAM" id="SSF82771">
    <property type="entry name" value="GIY-YIG endonuclease"/>
    <property type="match status" value="1"/>
</dbReference>
<evidence type="ECO:0000313" key="3">
    <source>
        <dbReference type="EMBL" id="ATX62030.1"/>
    </source>
</evidence>